<sequence length="502" mass="56103">MHGHRLGPDNAISKLPEIIIGDKDAKTYIFDLYLVDMARVYREEKEDQRLICNHTPKELLHTAVGLLSVSLVSMDKTTIYEALTEKSSVTLFFISRDDDCAEYLLEKNARILENKNKSKKSENSALMKKLQDAFQAASSRNPEEEDAYESGVEETSDFGLVFSSDISSGSEAEDEEEAKSSSDEESVREGGDNENADEAYEIMEEGCEESNCTSTSSEEGDQITKKCSSGYYAFLSSCLERKIMIKEFFSCESNVAKKNVLLTMLGPEHKMAAVCNFRVRRVDNKKRVIHITFLSVRKHLRRLGIGTRIIEIIKTPQMSGHYDAMVVHADLNATEFFANNGFSGDPLLNKQWASFAGEYVNCLLMTYFPPLSFGASTTNGSKLLKSIDKSIDDWLVATGNVHQMQYTLCKRLRAEVVRLQNQLLSQDSLIQVLKREVVKQAHLIDALRARAVANGQRDGDESLGLSLDAISFSTLPPPMNMESRLSLGFKGVTFKECAGDMD</sequence>
<protein>
    <submittedName>
        <fullName evidence="3">N-acetyltransferase domain-containing protein</fullName>
    </submittedName>
</protein>
<feature type="region of interest" description="Disordered" evidence="1">
    <location>
        <begin position="131"/>
        <end position="153"/>
    </location>
</feature>
<feature type="compositionally biased region" description="Basic and acidic residues" evidence="1">
    <location>
        <begin position="178"/>
        <end position="191"/>
    </location>
</feature>
<dbReference type="GO" id="GO:0016747">
    <property type="term" value="F:acyltransferase activity, transferring groups other than amino-acyl groups"/>
    <property type="evidence" value="ECO:0007669"/>
    <property type="project" value="InterPro"/>
</dbReference>
<reference evidence="3" key="1">
    <citation type="submission" date="2019-11" db="UniProtKB">
        <authorList>
            <consortium name="WormBaseParasite"/>
        </authorList>
    </citation>
    <scope>IDENTIFICATION</scope>
</reference>
<dbReference type="Pfam" id="PF13673">
    <property type="entry name" value="Acetyltransf_10"/>
    <property type="match status" value="1"/>
</dbReference>
<dbReference type="InterPro" id="IPR016181">
    <property type="entry name" value="Acyl_CoA_acyltransferase"/>
</dbReference>
<evidence type="ECO:0000259" key="2">
    <source>
        <dbReference type="Pfam" id="PF13673"/>
    </source>
</evidence>
<dbReference type="SUPFAM" id="SSF55729">
    <property type="entry name" value="Acyl-CoA N-acyltransferases (Nat)"/>
    <property type="match status" value="1"/>
</dbReference>
<dbReference type="Gene3D" id="3.40.630.30">
    <property type="match status" value="1"/>
</dbReference>
<proteinExistence type="predicted"/>
<accession>A0A5K3EJ26</accession>
<evidence type="ECO:0000313" key="3">
    <source>
        <dbReference type="WBParaSite" id="MCU_000935-RA"/>
    </source>
</evidence>
<name>A0A5K3EJ26_MESCO</name>
<dbReference type="AlphaFoldDB" id="A0A5K3EJ26"/>
<dbReference type="WBParaSite" id="MCU_000935-RA">
    <property type="protein sequence ID" value="MCU_000935-RA"/>
    <property type="gene ID" value="MCU_000935"/>
</dbReference>
<feature type="compositionally biased region" description="Acidic residues" evidence="1">
    <location>
        <begin position="143"/>
        <end position="153"/>
    </location>
</feature>
<dbReference type="InterPro" id="IPR000182">
    <property type="entry name" value="GNAT_dom"/>
</dbReference>
<evidence type="ECO:0000256" key="1">
    <source>
        <dbReference type="SAM" id="MobiDB-lite"/>
    </source>
</evidence>
<feature type="region of interest" description="Disordered" evidence="1">
    <location>
        <begin position="167"/>
        <end position="194"/>
    </location>
</feature>
<feature type="domain" description="N-acetyltransferase" evidence="2">
    <location>
        <begin position="286"/>
        <end position="343"/>
    </location>
</feature>
<organism evidence="3">
    <name type="scientific">Mesocestoides corti</name>
    <name type="common">Flatworm</name>
    <dbReference type="NCBI Taxonomy" id="53468"/>
    <lineage>
        <taxon>Eukaryota</taxon>
        <taxon>Metazoa</taxon>
        <taxon>Spiralia</taxon>
        <taxon>Lophotrochozoa</taxon>
        <taxon>Platyhelminthes</taxon>
        <taxon>Cestoda</taxon>
        <taxon>Eucestoda</taxon>
        <taxon>Cyclophyllidea</taxon>
        <taxon>Mesocestoididae</taxon>
        <taxon>Mesocestoides</taxon>
    </lineage>
</organism>